<gene>
    <name evidence="2" type="ORF">AB8B22_01290</name>
</gene>
<proteinExistence type="predicted"/>
<evidence type="ECO:0000313" key="2">
    <source>
        <dbReference type="EMBL" id="XDU67071.1"/>
    </source>
</evidence>
<dbReference type="AlphaFoldDB" id="A0AB39VGL9"/>
<dbReference type="KEGG" id="lrug:AB8B22_01290"/>
<dbReference type="RefSeq" id="WP_369711286.1">
    <property type="nucleotide sequence ID" value="NZ_CP165644.1"/>
</dbReference>
<dbReference type="PANTHER" id="PTHR35149:SF2">
    <property type="entry name" value="DUF262 DOMAIN-CONTAINING PROTEIN"/>
    <property type="match status" value="1"/>
</dbReference>
<dbReference type="EMBL" id="CP165644">
    <property type="protein sequence ID" value="XDU67071.1"/>
    <property type="molecule type" value="Genomic_DNA"/>
</dbReference>
<name>A0AB39VGL9_9FUSO</name>
<organism evidence="2">
    <name type="scientific">Leptotrichia rugosa</name>
    <dbReference type="NCBI Taxonomy" id="3239302"/>
    <lineage>
        <taxon>Bacteria</taxon>
        <taxon>Fusobacteriati</taxon>
        <taxon>Fusobacteriota</taxon>
        <taxon>Fusobacteriia</taxon>
        <taxon>Fusobacteriales</taxon>
        <taxon>Leptotrichiaceae</taxon>
        <taxon>Leptotrichia</taxon>
    </lineage>
</organism>
<evidence type="ECO:0000259" key="1">
    <source>
        <dbReference type="Pfam" id="PF03235"/>
    </source>
</evidence>
<dbReference type="Pfam" id="PF03235">
    <property type="entry name" value="GmrSD_N"/>
    <property type="match status" value="1"/>
</dbReference>
<feature type="domain" description="GmrSD restriction endonucleases N-terminal" evidence="1">
    <location>
        <begin position="10"/>
        <end position="57"/>
    </location>
</feature>
<sequence length="77" mass="8955">MEARKIKLLEFIGNGKKTFNIPVYQRNYDWKEEQCRKLFEDIQKPEGKEIFIGTIDVGGKEVTISVRNYSSKLSGNK</sequence>
<dbReference type="PANTHER" id="PTHR35149">
    <property type="entry name" value="SLL5132 PROTEIN"/>
    <property type="match status" value="1"/>
</dbReference>
<protein>
    <submittedName>
        <fullName evidence="2">DUF262 domain-containing protein</fullName>
    </submittedName>
</protein>
<dbReference type="InterPro" id="IPR004919">
    <property type="entry name" value="GmrSD_N"/>
</dbReference>
<accession>A0AB39VGL9</accession>
<reference evidence="2" key="1">
    <citation type="submission" date="2024-07" db="EMBL/GenBank/DDBJ databases">
        <authorList>
            <person name="Li X.-J."/>
            <person name="Wang X."/>
        </authorList>
    </citation>
    <scope>NUCLEOTIDE SEQUENCE</scope>
    <source>
        <strain evidence="2">HSP-334</strain>
    </source>
</reference>